<feature type="compositionally biased region" description="Polar residues" evidence="3">
    <location>
        <begin position="590"/>
        <end position="601"/>
    </location>
</feature>
<feature type="compositionally biased region" description="Low complexity" evidence="3">
    <location>
        <begin position="638"/>
        <end position="649"/>
    </location>
</feature>
<feature type="compositionally biased region" description="Polar residues" evidence="3">
    <location>
        <begin position="1328"/>
        <end position="1342"/>
    </location>
</feature>
<evidence type="ECO:0000313" key="9">
    <source>
        <dbReference type="Proteomes" id="UP001557470"/>
    </source>
</evidence>
<feature type="region of interest" description="Disordered" evidence="3">
    <location>
        <begin position="1294"/>
        <end position="1342"/>
    </location>
</feature>
<dbReference type="SMART" id="SM00060">
    <property type="entry name" value="FN3"/>
    <property type="match status" value="3"/>
</dbReference>
<dbReference type="InterPro" id="IPR003961">
    <property type="entry name" value="FN3_dom"/>
</dbReference>
<dbReference type="InterPro" id="IPR009030">
    <property type="entry name" value="Growth_fac_rcpt_cys_sf"/>
</dbReference>
<gene>
    <name evidence="8" type="ORF">UPYG_G00201180</name>
</gene>
<reference evidence="8 9" key="1">
    <citation type="submission" date="2024-06" db="EMBL/GenBank/DDBJ databases">
        <authorList>
            <person name="Pan Q."/>
            <person name="Wen M."/>
            <person name="Jouanno E."/>
            <person name="Zahm M."/>
            <person name="Klopp C."/>
            <person name="Cabau C."/>
            <person name="Louis A."/>
            <person name="Berthelot C."/>
            <person name="Parey E."/>
            <person name="Roest Crollius H."/>
            <person name="Montfort J."/>
            <person name="Robinson-Rechavi M."/>
            <person name="Bouchez O."/>
            <person name="Lampietro C."/>
            <person name="Lopez Roques C."/>
            <person name="Donnadieu C."/>
            <person name="Postlethwait J."/>
            <person name="Bobe J."/>
            <person name="Verreycken H."/>
            <person name="Guiguen Y."/>
        </authorList>
    </citation>
    <scope>NUCLEOTIDE SEQUENCE [LARGE SCALE GENOMIC DNA]</scope>
    <source>
        <strain evidence="8">Up_M1</strain>
        <tissue evidence="8">Testis</tissue>
    </source>
</reference>
<comment type="caution">
    <text evidence="2">Lacks conserved residue(s) required for the propagation of feature annotation.</text>
</comment>
<evidence type="ECO:0000256" key="3">
    <source>
        <dbReference type="SAM" id="MobiDB-lite"/>
    </source>
</evidence>
<dbReference type="InterPro" id="IPR000742">
    <property type="entry name" value="EGF"/>
</dbReference>
<evidence type="ECO:0000313" key="8">
    <source>
        <dbReference type="EMBL" id="KAL0973263.1"/>
    </source>
</evidence>
<feature type="region of interest" description="Disordered" evidence="3">
    <location>
        <begin position="582"/>
        <end position="649"/>
    </location>
</feature>
<feature type="compositionally biased region" description="Low complexity" evidence="3">
    <location>
        <begin position="784"/>
        <end position="795"/>
    </location>
</feature>
<keyword evidence="1" id="KW-1015">Disulfide bond</keyword>
<comment type="caution">
    <text evidence="8">The sequence shown here is derived from an EMBL/GenBank/DDBJ whole genome shotgun (WGS) entry which is preliminary data.</text>
</comment>
<dbReference type="InterPro" id="IPR001881">
    <property type="entry name" value="EGF-like_Ca-bd_dom"/>
</dbReference>
<dbReference type="SMART" id="SM00181">
    <property type="entry name" value="EGF"/>
    <property type="match status" value="2"/>
</dbReference>
<dbReference type="Proteomes" id="UP001557470">
    <property type="component" value="Unassembled WGS sequence"/>
</dbReference>
<keyword evidence="4" id="KW-0472">Membrane</keyword>
<organism evidence="8 9">
    <name type="scientific">Umbra pygmaea</name>
    <name type="common">Eastern mudminnow</name>
    <dbReference type="NCBI Taxonomy" id="75934"/>
    <lineage>
        <taxon>Eukaryota</taxon>
        <taxon>Metazoa</taxon>
        <taxon>Chordata</taxon>
        <taxon>Craniata</taxon>
        <taxon>Vertebrata</taxon>
        <taxon>Euteleostomi</taxon>
        <taxon>Actinopterygii</taxon>
        <taxon>Neopterygii</taxon>
        <taxon>Teleostei</taxon>
        <taxon>Protacanthopterygii</taxon>
        <taxon>Esociformes</taxon>
        <taxon>Umbridae</taxon>
        <taxon>Umbra</taxon>
    </lineage>
</organism>
<evidence type="ECO:0000256" key="1">
    <source>
        <dbReference type="ARBA" id="ARBA00023157"/>
    </source>
</evidence>
<dbReference type="PROSITE" id="PS50024">
    <property type="entry name" value="SEA"/>
    <property type="match status" value="2"/>
</dbReference>
<feature type="domain" description="SEA" evidence="5">
    <location>
        <begin position="1666"/>
        <end position="1779"/>
    </location>
</feature>
<dbReference type="Gene3D" id="2.10.25.10">
    <property type="entry name" value="Laminin"/>
    <property type="match status" value="1"/>
</dbReference>
<feature type="compositionally biased region" description="Low complexity" evidence="3">
    <location>
        <begin position="1300"/>
        <end position="1327"/>
    </location>
</feature>
<dbReference type="SMART" id="SM00179">
    <property type="entry name" value="EGF_CA"/>
    <property type="match status" value="2"/>
</dbReference>
<keyword evidence="4" id="KW-1133">Transmembrane helix</keyword>
<dbReference type="SUPFAM" id="SSF49265">
    <property type="entry name" value="Fibronectin type III"/>
    <property type="match status" value="3"/>
</dbReference>
<dbReference type="Gene3D" id="2.60.40.10">
    <property type="entry name" value="Immunoglobulins"/>
    <property type="match status" value="3"/>
</dbReference>
<feature type="region of interest" description="Disordered" evidence="3">
    <location>
        <begin position="784"/>
        <end position="823"/>
    </location>
</feature>
<feature type="compositionally biased region" description="Polar residues" evidence="3">
    <location>
        <begin position="796"/>
        <end position="823"/>
    </location>
</feature>
<dbReference type="InterPro" id="IPR036116">
    <property type="entry name" value="FN3_sf"/>
</dbReference>
<name>A0ABD0WN10_UMBPY</name>
<accession>A0ABD0WN10</accession>
<feature type="compositionally biased region" description="Low complexity" evidence="3">
    <location>
        <begin position="602"/>
        <end position="618"/>
    </location>
</feature>
<protein>
    <submittedName>
        <fullName evidence="8">Uncharacterized protein</fullName>
    </submittedName>
</protein>
<dbReference type="PROSITE" id="PS50026">
    <property type="entry name" value="EGF_3"/>
    <property type="match status" value="2"/>
</dbReference>
<feature type="domain" description="SEA" evidence="5">
    <location>
        <begin position="373"/>
        <end position="486"/>
    </location>
</feature>
<evidence type="ECO:0000259" key="6">
    <source>
        <dbReference type="PROSITE" id="PS50026"/>
    </source>
</evidence>
<evidence type="ECO:0000259" key="7">
    <source>
        <dbReference type="PROSITE" id="PS50853"/>
    </source>
</evidence>
<proteinExistence type="predicted"/>
<dbReference type="InterPro" id="IPR013783">
    <property type="entry name" value="Ig-like_fold"/>
</dbReference>
<dbReference type="CDD" id="cd00053">
    <property type="entry name" value="EGF"/>
    <property type="match status" value="1"/>
</dbReference>
<dbReference type="EMBL" id="JAGEUA010000006">
    <property type="protein sequence ID" value="KAL0973263.1"/>
    <property type="molecule type" value="Genomic_DNA"/>
</dbReference>
<feature type="non-terminal residue" evidence="8">
    <location>
        <position position="1"/>
    </location>
</feature>
<dbReference type="SUPFAM" id="SSF57184">
    <property type="entry name" value="Growth factor receptor domain"/>
    <property type="match status" value="1"/>
</dbReference>
<feature type="domain" description="Fibronectin type-III" evidence="7">
    <location>
        <begin position="1000"/>
        <end position="1084"/>
    </location>
</feature>
<evidence type="ECO:0000256" key="4">
    <source>
        <dbReference type="SAM" id="Phobius"/>
    </source>
</evidence>
<feature type="region of interest" description="Disordered" evidence="3">
    <location>
        <begin position="1"/>
        <end position="41"/>
    </location>
</feature>
<feature type="domain" description="EGF-like" evidence="6">
    <location>
        <begin position="1192"/>
        <end position="1230"/>
    </location>
</feature>
<feature type="transmembrane region" description="Helical" evidence="4">
    <location>
        <begin position="1826"/>
        <end position="1851"/>
    </location>
</feature>
<keyword evidence="2" id="KW-0245">EGF-like domain</keyword>
<feature type="compositionally biased region" description="Polar residues" evidence="3">
    <location>
        <begin position="619"/>
        <end position="637"/>
    </location>
</feature>
<feature type="domain" description="EGF-like" evidence="6">
    <location>
        <begin position="483"/>
        <end position="521"/>
    </location>
</feature>
<sequence>IGETVYVTDPNSTVTSTDVSTPSPTPTVTPSEASTTNQTSIEETVYVTDPNSTVTSTDANIVITTLTLSTSIGPSTTFIDPKHATTLQTTLTVYSSDSKSPLTTVKATSNSTIVPSSLYTVTSNVASTASQTSVGETVSATVYTNTLIENTVPTTLPVTPNNATISSLKSTLSSSNASSMTSTILNDGQSLNTTLTVPSSNAASPSTASTLTSNYVNISSTTSTFTSINAITSTDLSTVTLSNASTSSLSVALSDNAVTTSSANTPGPIPSETPAEVTVKSTVVTCVSDAVVNSIWLGNVTSHAISVSWTGINLDQQIQYTVTLVSSSTSTQNETSGTQAVFSDLTPATMYTLTIQYLSCSVKKNISIEVYTAGNVYECSTRIPGEAFLPEYTNQSSNLYKDLVTNFIMQVELNLPEHYQDLINAKEMMLVVTAVRSGSVIVDFDLISALEVNLSTSNVQLSVISALNSSALGVDLNSTYVKEADLCQQGYYTCSQYASCVREGPSYTCKCQSGFYDENPTVPGFTCLNTSTNASTTNQTSMEVTVSSTSTTNNNASIETTGLTTSPLTFSDVNTLTTTTISSDDVKTPSAPSTITLPVENTTLTVTSSESSTTSQTSMEYTVSSNSKTNNNASIEATSSMSSTATSSDVMTSSMTSTLSSSDVTSPSTTVLLSLTDAITPSGSSTDTSTEDTISSFTSSTIVGWDTSTNASTTNQTSMEMTVSSTSTTNNNASIETTGLTTSPLTFSDVNTLTTTTISSDDVKTPSAPSTIISPVKNTTLTVTSSEASTTSQTSMEYTVSSNSKTNNNASIETTSPRQSTSVDISTASTTWQDSGCEGINPGIPSTVTTTITATSSFTLSIPSSDNITPFDWLAGTSIDSTTTSTTSAVTDLTTDISSDASTTGPTSTEFTVLSNSNTNNNASVEATSSMLSTTTSSDVITSSMTSTLSSSDVTSPSTTMLLSLTDAITPSGSSTVKSTEDTISSFTSSTIVGCVSGAVVNDIWLKNVTSHAISVSWTGINLDQQIQYTVTLVSSSTSTQNETSGTQAVFSDLTPATMYTLTIQYLSCSVKKNISIEVYTAGNVYECSTRIPGKEFLPNYANQSSNLYKDFVNNFTMQVFLNLPKHYQDLIDAKQMMVVVKAVRRGSIIVDFYLITVLEVNLSTSNVQLSVISALNSSALGVDLNSTYVKEADLCQEGNYTCSQYASCVREGPSYTCKCPSGFNDGNPTVPGTTCLISSDEASTTSQTSLEMLFSSTAPADNHASIESTAPTASPTISSSATFLKTTPTVISNNTITHSAPSTSTSTDVSTPSPTPTVTPSEASTTNQTSTGETVYVTDPNSTVTSTDANIVITTLTLSTSIGPSTTFIDPKHATTLQTTLTVYSSDVKSPLTTVKATSNSTIVPSSLYTVTSNVASTASQTSVRETVSATVYTNTLIENTVPTPLPVTPNNATISSLKSTLSSSNASSMTSTILNDGQSLNTTLTVPSSNAASPSTASTLTSNYVNISSTTSTFTSINAITSTDLSTVTLNNASTSSTSLSVALSDNAVTTSSANTLGPIPSETPAEVTVKSTVVTCVSDAVVNSIWLGNITSHAISVSWTGINLDQQIQYTVTLVSSSTSTQNETSGTQAVFSDLTPATMYTLTIQYLSCSVKKNISIEVYTAGNVYECSTRIPGEAFLLDYTNKSSNLYKEFVNNFTMQVVLNLPKHYQDLIDAKQMMVVVKGVRSGSIIVDFVLITAPEDNLSTSDVQRSVISALNSSALGVDLNSTYVRATATSTTATSASITSDDTATATSTTATSASITSNVTSGVLQQSSAPAGWKVATIVLGVLLGFVLLVGIFIGIVTAIQRISFSVTSYQIYHSEQDIKVVSPDYAHGRYDNIV</sequence>
<feature type="compositionally biased region" description="Low complexity" evidence="3">
    <location>
        <begin position="538"/>
        <end position="561"/>
    </location>
</feature>
<keyword evidence="9" id="KW-1185">Reference proteome</keyword>
<dbReference type="GO" id="GO:0071944">
    <property type="term" value="C:cell periphery"/>
    <property type="evidence" value="ECO:0007669"/>
    <property type="project" value="UniProtKB-ARBA"/>
</dbReference>
<dbReference type="InterPro" id="IPR000082">
    <property type="entry name" value="SEA_dom"/>
</dbReference>
<keyword evidence="4" id="KW-0812">Transmembrane</keyword>
<evidence type="ECO:0000256" key="2">
    <source>
        <dbReference type="PROSITE-ProRule" id="PRU00076"/>
    </source>
</evidence>
<feature type="region of interest" description="Disordered" evidence="3">
    <location>
        <begin position="538"/>
        <end position="562"/>
    </location>
</feature>
<dbReference type="PROSITE" id="PS50853">
    <property type="entry name" value="FN3"/>
    <property type="match status" value="1"/>
</dbReference>
<evidence type="ECO:0000259" key="5">
    <source>
        <dbReference type="PROSITE" id="PS50024"/>
    </source>
</evidence>
<feature type="compositionally biased region" description="Low complexity" evidence="3">
    <location>
        <begin position="7"/>
        <end position="36"/>
    </location>
</feature>